<dbReference type="AlphaFoldDB" id="A0A7W8NG97"/>
<evidence type="ECO:0000313" key="1">
    <source>
        <dbReference type="EMBL" id="MBB5364590.1"/>
    </source>
</evidence>
<dbReference type="InterPro" id="IPR017853">
    <property type="entry name" value="GH"/>
</dbReference>
<dbReference type="RefSeq" id="WP_184135177.1">
    <property type="nucleotide sequence ID" value="NZ_JACHFL010000011.1"/>
</dbReference>
<comment type="caution">
    <text evidence="1">The sequence shown here is derived from an EMBL/GenBank/DDBJ whole genome shotgun (WGS) entry which is preliminary data.</text>
</comment>
<reference evidence="1 2" key="1">
    <citation type="submission" date="2020-08" db="EMBL/GenBank/DDBJ databases">
        <title>Genomic Encyclopedia of Type Strains, Phase IV (KMG-IV): sequencing the most valuable type-strain genomes for metagenomic binning, comparative biology and taxonomic classification.</title>
        <authorList>
            <person name="Goeker M."/>
        </authorList>
    </citation>
    <scope>NUCLEOTIDE SEQUENCE [LARGE SCALE GENOMIC DNA]</scope>
    <source>
        <strain evidence="1 2">DSM 27939</strain>
    </source>
</reference>
<evidence type="ECO:0008006" key="3">
    <source>
        <dbReference type="Google" id="ProtNLM"/>
    </source>
</evidence>
<keyword evidence="2" id="KW-1185">Reference proteome</keyword>
<gene>
    <name evidence="1" type="ORF">HNQ08_003703</name>
</gene>
<protein>
    <recommendedName>
        <fullName evidence="3">Abortive infection protein</fullName>
    </recommendedName>
</protein>
<sequence>MRGKGITYDTGFFNGITSTHEPFDPDAVRRDLQAIRDDLHCTAVRVTGGDPERLELAARHAAELGLEIWFSPFTYELSQEALLALLLDCADRAERLRQQGACIVLVTGAELSLFTHGFLPGDTAEIRLNGLFQRDPAVLAGLAELPARINTFLHRAAEALRARFAGPLTYASIHFEGVDWAPFDFLALDLYRTKETAPHLRSGLQSLMAWGKPLAITEFGCATYHGAADRGAVDIVEYEGGYPVALKGEYERDEAEQARCIAELVALFKEEGVDSAFVCTFACFYLPHREDGESDLDLGSFGIVKVHPGGPDQAGAPRWTPKRSFDALAIAYQEGR</sequence>
<dbReference type="Proteomes" id="UP000552709">
    <property type="component" value="Unassembled WGS sequence"/>
</dbReference>
<dbReference type="SUPFAM" id="SSF51445">
    <property type="entry name" value="(Trans)glycosidases"/>
    <property type="match status" value="1"/>
</dbReference>
<evidence type="ECO:0000313" key="2">
    <source>
        <dbReference type="Proteomes" id="UP000552709"/>
    </source>
</evidence>
<name>A0A7W8NG97_9DEIO</name>
<organism evidence="1 2">
    <name type="scientific">Deinococcus humi</name>
    <dbReference type="NCBI Taxonomy" id="662880"/>
    <lineage>
        <taxon>Bacteria</taxon>
        <taxon>Thermotogati</taxon>
        <taxon>Deinococcota</taxon>
        <taxon>Deinococci</taxon>
        <taxon>Deinococcales</taxon>
        <taxon>Deinococcaceae</taxon>
        <taxon>Deinococcus</taxon>
    </lineage>
</organism>
<dbReference type="EMBL" id="JACHFL010000011">
    <property type="protein sequence ID" value="MBB5364590.1"/>
    <property type="molecule type" value="Genomic_DNA"/>
</dbReference>
<dbReference type="Gene3D" id="3.20.20.80">
    <property type="entry name" value="Glycosidases"/>
    <property type="match status" value="1"/>
</dbReference>
<accession>A0A7W8NG97</accession>
<proteinExistence type="predicted"/>